<organism evidence="3 4">
    <name type="scientific">Lysobacter soli</name>
    <dbReference type="NCBI Taxonomy" id="453783"/>
    <lineage>
        <taxon>Bacteria</taxon>
        <taxon>Pseudomonadati</taxon>
        <taxon>Pseudomonadota</taxon>
        <taxon>Gammaproteobacteria</taxon>
        <taxon>Lysobacterales</taxon>
        <taxon>Lysobacteraceae</taxon>
        <taxon>Lysobacter</taxon>
    </lineage>
</organism>
<reference evidence="3 4" key="1">
    <citation type="submission" date="2018-08" db="EMBL/GenBank/DDBJ databases">
        <title>Lysobacter soli KCTC 22011, whole genome shotgun sequence.</title>
        <authorList>
            <person name="Zhang X."/>
            <person name="Feng G."/>
            <person name="Zhu H."/>
        </authorList>
    </citation>
    <scope>NUCLEOTIDE SEQUENCE [LARGE SCALE GENOMIC DNA]</scope>
    <source>
        <strain evidence="3 4">KCTC 22011</strain>
    </source>
</reference>
<dbReference type="PANTHER" id="PTHR35174:SF4">
    <property type="entry name" value="BLL7163 PROTEIN"/>
    <property type="match status" value="1"/>
</dbReference>
<proteinExistence type="inferred from homology"/>
<dbReference type="Proteomes" id="UP000256829">
    <property type="component" value="Unassembled WGS sequence"/>
</dbReference>
<evidence type="ECO:0000259" key="2">
    <source>
        <dbReference type="Pfam" id="PF03795"/>
    </source>
</evidence>
<keyword evidence="4" id="KW-1185">Reference proteome</keyword>
<dbReference type="Pfam" id="PF03795">
    <property type="entry name" value="YCII"/>
    <property type="match status" value="1"/>
</dbReference>
<dbReference type="SUPFAM" id="SSF54909">
    <property type="entry name" value="Dimeric alpha+beta barrel"/>
    <property type="match status" value="1"/>
</dbReference>
<dbReference type="Gene3D" id="3.30.70.1060">
    <property type="entry name" value="Dimeric alpha+beta barrel"/>
    <property type="match status" value="1"/>
</dbReference>
<evidence type="ECO:0000313" key="3">
    <source>
        <dbReference type="EMBL" id="RDY65401.1"/>
    </source>
</evidence>
<name>A0A3D8V8K2_9GAMM</name>
<gene>
    <name evidence="3" type="ORF">DX912_17560</name>
</gene>
<dbReference type="RefSeq" id="WP_115844804.1">
    <property type="nucleotide sequence ID" value="NZ_CP091317.1"/>
</dbReference>
<comment type="similarity">
    <text evidence="1">Belongs to the YciI family.</text>
</comment>
<accession>A0A3D8V8K2</accession>
<dbReference type="InterPro" id="IPR005545">
    <property type="entry name" value="YCII"/>
</dbReference>
<evidence type="ECO:0000256" key="1">
    <source>
        <dbReference type="ARBA" id="ARBA00007689"/>
    </source>
</evidence>
<protein>
    <submittedName>
        <fullName evidence="3">YciI family protein</fullName>
    </submittedName>
</protein>
<dbReference type="InterPro" id="IPR011008">
    <property type="entry name" value="Dimeric_a/b-barrel"/>
</dbReference>
<evidence type="ECO:0000313" key="4">
    <source>
        <dbReference type="Proteomes" id="UP000256829"/>
    </source>
</evidence>
<dbReference type="EMBL" id="QTJR01000019">
    <property type="protein sequence ID" value="RDY65401.1"/>
    <property type="molecule type" value="Genomic_DNA"/>
</dbReference>
<dbReference type="PANTHER" id="PTHR35174">
    <property type="entry name" value="BLL7171 PROTEIN-RELATED"/>
    <property type="match status" value="1"/>
</dbReference>
<dbReference type="AlphaFoldDB" id="A0A3D8V8K2"/>
<sequence length="142" mass="15539">MKFMVIVHATPESEAGAPPSAELIEQMGHYNEQLAKAGVLLDAAGLYASSHGARVRFDGDRRSVIDGPFTESKELIAGYWLFQTASLQEAIEWVKRCPNPDCGPSQIEIRQVYEGHACGGEVTPELKAQGERIRAQIDARAQ</sequence>
<comment type="caution">
    <text evidence="3">The sequence shown here is derived from an EMBL/GenBank/DDBJ whole genome shotgun (WGS) entry which is preliminary data.</text>
</comment>
<feature type="domain" description="YCII-related" evidence="2">
    <location>
        <begin position="1"/>
        <end position="112"/>
    </location>
</feature>